<evidence type="ECO:0000259" key="3">
    <source>
        <dbReference type="Pfam" id="PF25023"/>
    </source>
</evidence>
<feature type="region of interest" description="Disordered" evidence="2">
    <location>
        <begin position="80"/>
        <end position="107"/>
    </location>
</feature>
<dbReference type="STRING" id="1157490.EL26_22300"/>
<reference evidence="4 5" key="1">
    <citation type="journal article" date="2013" name="Int. J. Syst. Evol. Microbiol.">
        <title>Tumebacillus flagellatus sp. nov., an alpha-amylase/pullulanase-producing bacterium isolated from cassava wastewater.</title>
        <authorList>
            <person name="Wang Q."/>
            <person name="Xie N."/>
            <person name="Qin Y."/>
            <person name="Shen N."/>
            <person name="Zhu J."/>
            <person name="Mi H."/>
            <person name="Huang R."/>
        </authorList>
    </citation>
    <scope>NUCLEOTIDE SEQUENCE [LARGE SCALE GENOMIC DNA]</scope>
    <source>
        <strain evidence="4 5">GST4</strain>
    </source>
</reference>
<dbReference type="NCBIfam" id="TIGR01643">
    <property type="entry name" value="YD_repeat_2x"/>
    <property type="match status" value="9"/>
</dbReference>
<keyword evidence="5" id="KW-1185">Reference proteome</keyword>
<feature type="domain" description="Teneurin-like YD-shell" evidence="3">
    <location>
        <begin position="1218"/>
        <end position="1535"/>
    </location>
</feature>
<dbReference type="InterPro" id="IPR031325">
    <property type="entry name" value="RHS_repeat"/>
</dbReference>
<organism evidence="4 5">
    <name type="scientific">Tumebacillus flagellatus</name>
    <dbReference type="NCBI Taxonomy" id="1157490"/>
    <lineage>
        <taxon>Bacteria</taxon>
        <taxon>Bacillati</taxon>
        <taxon>Bacillota</taxon>
        <taxon>Bacilli</taxon>
        <taxon>Bacillales</taxon>
        <taxon>Alicyclobacillaceae</taxon>
        <taxon>Tumebacillus</taxon>
    </lineage>
</organism>
<gene>
    <name evidence="4" type="ORF">EL26_22300</name>
</gene>
<dbReference type="InterPro" id="IPR056823">
    <property type="entry name" value="TEN-like_YD-shell"/>
</dbReference>
<accession>A0A074LKW7</accession>
<dbReference type="eggNOG" id="COG3209">
    <property type="taxonomic scope" value="Bacteria"/>
</dbReference>
<dbReference type="Proteomes" id="UP000027931">
    <property type="component" value="Unassembled WGS sequence"/>
</dbReference>
<comment type="caution">
    <text evidence="4">The sequence shown here is derived from an EMBL/GenBank/DDBJ whole genome shotgun (WGS) entry which is preliminary data.</text>
</comment>
<evidence type="ECO:0000313" key="4">
    <source>
        <dbReference type="EMBL" id="KEO81190.1"/>
    </source>
</evidence>
<dbReference type="PANTHER" id="PTHR32305">
    <property type="match status" value="1"/>
</dbReference>
<sequence length="1753" mass="197536">MAILSAEFGFPLEVLQKEFDHGYTASELRNALSVANSSKQELHKQLKFQKQKPATAVQATAPALVNEIGETTRPFLKDQSEAQSLTAATDTSLDPTQKPPSVQTQMDKAPYQVILSTSNVSPLYGEVTVKETDMTLIGRNGLDFTLTRTYQSGESQYFGTFYQDNAQSVYKYYVNFSSTVTNEALGYRKTWTKVEDIEKDFNGDGIADEGYTGGAHVASVTDTSEILYTDDDSANLDKKLASKTYYPRTDAWKWQEPYTIQTPNGPQSYPGYYWRYYWTVDTSTIVDNPPAENAPIRIIQQYNTSDRKGPYDQQKATDTLHSLTAGTTYSLSSVYSWNGYKAVRSRYQYATPLQATISTESAGSTHNATKTTYQEQMFPIGTGWSWNIPSIEWDTDVGTKYLHLGEQGTYVFAGDYDISGFKGDQPVINYSDYSPELLDTWPNFSIKFPREGKKYFFDKKGKIQEIQDDYGNYILFKFSEVAPYGNVLTQVTNSIGNTMNISYSTSEVRLTQGARTVVYSKGITTDIYKKEYLASVKDEAGRVEKYGYDFKPALFSMEGYIPTTSNPYALLTQVNHPTGAQTLFQYEDSPVTRSYYDRVNQAYRVHAVSNQISYLDGSTQTFNQNTLTYTGDIGQSSKVSTTLSNGLTNTTYDYERVGGAVLGSGQIYNKKITTTDTSASPTVTVITNEFDQANDIPIPTKETKQVTQGGRNSEPVTISRTFDKNENLLTETDPFGKTTTNTYDTKTHRLKTTKEQISSTQTITTTFERNEFGKPTKITTRADADQRLLKQEIYDYDSFGNITAVHQTDGTRDLRVASYEYSSAAPYFSAFVTKKTQDVTDVDGVKSKLTETYEYDTALGKMTKSTDGRSNSTTYQYDILGRLKKQTNPDLSTVTLTYDDLNNNIEMVNETGLKTRIRWNQLGQKAGTDVFQNGAYQTTVANAYDSYGRLVSTEDANHNITQTAYDLYGRPELVTLPDRNAFRYTYDDVAHTKTTIDPEQNKFRETYDKQDRLTKKELLKATDAVLLTQNSYDWAGNLVSVTDANQRTTKYQYDALKQLTAVTDASNTTTNYSYDVLGHMTLLTYADNSTVQKKYDEAGRLLQQTDSLGQVQKYYYDANGNLIRQVDRNGKTTTLTYNSRNQLMTKTPDAATSTTPILYEYDLSGRRTKMTDETGTTSYSYNAVGKLDTVTYPDAKTLKYTYDANGNVVTLQEPFGKTITNDIDNRNRLQDVKIGPASATPEVQYTYKKNGAVATLQLQNGMTTSYDYNEFNFVKSEVQKKADSTVTSTFAYTYDLNNNQTSKTENAAQYNFGYDALNRISTSSQFNEAYTYDSRGNRQTQQSDKLNLPSLNVYEYDGYNQLKKVTTPEGKVVTYKYNGDGLMTERTENGVTTRYYYDGSNIIAEATVTNGTSSLKARYYRGQAGQLISREDANGTKAFYSLNGHGDVTELRDSTGNVLNTYTYDIWGNPQTAQESVSNPFRYSGEFWDDVTQLQYLRARWYNPQSGRFVNEDGYEGQLKDPMSLNLYTYVESNPLTYWDPSGNTQVVTDTASDGWHPDSSYDWLLDTPNQILIHSYQTYWQYYDSIGDIVQRDSYATLAGKIRSNPCSYAPGGCNNIDTVVAQASFIHNPDGAFAVVVLYTGYTVVVNSVGQIHHLLSNKIMKALNDHAKLRGIFNRNDPDLMYRAADEDSHKGYQSWHREYDEEVVKWLTNNPGATKDDFLDFLQSLYERPEIKARIPGVNVKKVPGDSDH</sequence>
<dbReference type="PANTHER" id="PTHR32305:SF17">
    <property type="entry name" value="TRNA NUCLEASE WAPA"/>
    <property type="match status" value="1"/>
</dbReference>
<dbReference type="InterPro" id="IPR006530">
    <property type="entry name" value="YD"/>
</dbReference>
<dbReference type="InterPro" id="IPR050708">
    <property type="entry name" value="T6SS_VgrG/RHS"/>
</dbReference>
<dbReference type="Gene3D" id="2.180.10.10">
    <property type="entry name" value="RHS repeat-associated core"/>
    <property type="match status" value="3"/>
</dbReference>
<dbReference type="EMBL" id="JMIR01000044">
    <property type="protein sequence ID" value="KEO81190.1"/>
    <property type="molecule type" value="Genomic_DNA"/>
</dbReference>
<evidence type="ECO:0000256" key="2">
    <source>
        <dbReference type="SAM" id="MobiDB-lite"/>
    </source>
</evidence>
<evidence type="ECO:0000256" key="1">
    <source>
        <dbReference type="ARBA" id="ARBA00022737"/>
    </source>
</evidence>
<dbReference type="NCBIfam" id="TIGR03696">
    <property type="entry name" value="Rhs_assc_core"/>
    <property type="match status" value="1"/>
</dbReference>
<protein>
    <recommendedName>
        <fullName evidence="3">Teneurin-like YD-shell domain-containing protein</fullName>
    </recommendedName>
</protein>
<dbReference type="Pfam" id="PF25023">
    <property type="entry name" value="TEN_YD-shell"/>
    <property type="match status" value="2"/>
</dbReference>
<feature type="domain" description="Teneurin-like YD-shell" evidence="3">
    <location>
        <begin position="1088"/>
        <end position="1213"/>
    </location>
</feature>
<feature type="compositionally biased region" description="Polar residues" evidence="2">
    <location>
        <begin position="81"/>
        <end position="106"/>
    </location>
</feature>
<evidence type="ECO:0000313" key="5">
    <source>
        <dbReference type="Proteomes" id="UP000027931"/>
    </source>
</evidence>
<keyword evidence="1" id="KW-0677">Repeat</keyword>
<proteinExistence type="predicted"/>
<dbReference type="Pfam" id="PF05593">
    <property type="entry name" value="RHS_repeat"/>
    <property type="match status" value="2"/>
</dbReference>
<name>A0A074LKW7_9BACL</name>
<dbReference type="InterPro" id="IPR022385">
    <property type="entry name" value="Rhs_assc_core"/>
</dbReference>